<evidence type="ECO:0000313" key="2">
    <source>
        <dbReference type="Proteomes" id="UP000015104"/>
    </source>
</evidence>
<evidence type="ECO:0000313" key="1">
    <source>
        <dbReference type="EnsemblMetazoa" id="tetur07g04760.1"/>
    </source>
</evidence>
<name>T1K9F7_TETUR</name>
<sequence>MRQWDEVGYYKDYRDIQLIGEAY</sequence>
<accession>T1K9F7</accession>
<dbReference type="EMBL" id="CAEY01001890">
    <property type="status" value="NOT_ANNOTATED_CDS"/>
    <property type="molecule type" value="Genomic_DNA"/>
</dbReference>
<dbReference type="Proteomes" id="UP000015104">
    <property type="component" value="Unassembled WGS sequence"/>
</dbReference>
<dbReference type="EnsemblMetazoa" id="tetur07g04760.1">
    <property type="protein sequence ID" value="tetur07g04760.1"/>
    <property type="gene ID" value="tetur07g04760"/>
</dbReference>
<dbReference type="AlphaFoldDB" id="T1K9F7"/>
<keyword evidence="2" id="KW-1185">Reference proteome</keyword>
<reference evidence="1" key="2">
    <citation type="submission" date="2015-06" db="UniProtKB">
        <authorList>
            <consortium name="EnsemblMetazoa"/>
        </authorList>
    </citation>
    <scope>IDENTIFICATION</scope>
</reference>
<dbReference type="HOGENOM" id="CLU_3423451_0_0_1"/>
<reference evidence="2" key="1">
    <citation type="submission" date="2011-08" db="EMBL/GenBank/DDBJ databases">
        <authorList>
            <person name="Rombauts S."/>
        </authorList>
    </citation>
    <scope>NUCLEOTIDE SEQUENCE</scope>
    <source>
        <strain evidence="2">London</strain>
    </source>
</reference>
<proteinExistence type="predicted"/>
<protein>
    <submittedName>
        <fullName evidence="1">Uncharacterized protein</fullName>
    </submittedName>
</protein>
<organism evidence="1 2">
    <name type="scientific">Tetranychus urticae</name>
    <name type="common">Two-spotted spider mite</name>
    <dbReference type="NCBI Taxonomy" id="32264"/>
    <lineage>
        <taxon>Eukaryota</taxon>
        <taxon>Metazoa</taxon>
        <taxon>Ecdysozoa</taxon>
        <taxon>Arthropoda</taxon>
        <taxon>Chelicerata</taxon>
        <taxon>Arachnida</taxon>
        <taxon>Acari</taxon>
        <taxon>Acariformes</taxon>
        <taxon>Trombidiformes</taxon>
        <taxon>Prostigmata</taxon>
        <taxon>Eleutherengona</taxon>
        <taxon>Raphignathae</taxon>
        <taxon>Tetranychoidea</taxon>
        <taxon>Tetranychidae</taxon>
        <taxon>Tetranychus</taxon>
    </lineage>
</organism>